<sequence length="91" mass="10166">MTERATRRRRRGRGDPLATGSVMVSVNTRFRPGARISTAMSKAMQQATCSCGFSVTSENRNEVVKVIQEHAHDEHGKEMTRDDVLAMMKQA</sequence>
<organism evidence="1 2">
    <name type="scientific">Haloferax marisrubri</name>
    <dbReference type="NCBI Taxonomy" id="1544719"/>
    <lineage>
        <taxon>Archaea</taxon>
        <taxon>Methanobacteriati</taxon>
        <taxon>Methanobacteriota</taxon>
        <taxon>Stenosarchaea group</taxon>
        <taxon>Halobacteria</taxon>
        <taxon>Halobacteriales</taxon>
        <taxon>Haloferacaceae</taxon>
        <taxon>Haloferax</taxon>
    </lineage>
</organism>
<proteinExistence type="predicted"/>
<accession>A0A2P4NRY9</accession>
<evidence type="ECO:0000313" key="2">
    <source>
        <dbReference type="Proteomes" id="UP000053621"/>
    </source>
</evidence>
<comment type="caution">
    <text evidence="1">The sequence shown here is derived from an EMBL/GenBank/DDBJ whole genome shotgun (WGS) entry which is preliminary data.</text>
</comment>
<keyword evidence="2" id="KW-1185">Reference proteome</keyword>
<dbReference type="AlphaFoldDB" id="A0A2P4NRY9"/>
<dbReference type="InterPro" id="IPR009409">
    <property type="entry name" value="DUF1059"/>
</dbReference>
<dbReference type="Pfam" id="PF06348">
    <property type="entry name" value="DUF1059"/>
    <property type="match status" value="1"/>
</dbReference>
<protein>
    <submittedName>
        <fullName evidence="1">DUF1059 domain-containing protein</fullName>
    </submittedName>
</protein>
<dbReference type="EMBL" id="LOPW02000010">
    <property type="protein sequence ID" value="POG55917.1"/>
    <property type="molecule type" value="Genomic_DNA"/>
</dbReference>
<reference evidence="1" key="1">
    <citation type="submission" date="2017-08" db="EMBL/GenBank/DDBJ databases">
        <title>Haloferax marisrubri sp. nov., isolated from the Discovery deep brine-seawater interface in the Red Sea.</title>
        <authorList>
            <person name="Zhang G."/>
            <person name="Stingl U."/>
        </authorList>
    </citation>
    <scope>NUCLEOTIDE SEQUENCE [LARGE SCALE GENOMIC DNA]</scope>
    <source>
        <strain evidence="1">SB3</strain>
    </source>
</reference>
<name>A0A2P4NRY9_9EURY</name>
<evidence type="ECO:0000313" key="1">
    <source>
        <dbReference type="EMBL" id="POG55917.1"/>
    </source>
</evidence>
<gene>
    <name evidence="1" type="ORF">AUR65_011080</name>
</gene>
<dbReference type="Proteomes" id="UP000053621">
    <property type="component" value="Unassembled WGS sequence"/>
</dbReference>